<protein>
    <recommendedName>
        <fullName evidence="3">DUF2281 domain-containing protein</fullName>
    </recommendedName>
</protein>
<evidence type="ECO:0000313" key="1">
    <source>
        <dbReference type="EMBL" id="VXD25705.1"/>
    </source>
</evidence>
<dbReference type="RefSeq" id="WP_083626942.1">
    <property type="nucleotide sequence ID" value="NZ_LR734888.1"/>
</dbReference>
<proteinExistence type="predicted"/>
<gene>
    <name evidence="1" type="ORF">PL8927_900055</name>
</gene>
<keyword evidence="2" id="KW-1185">Reference proteome</keyword>
<sequence>MTALINSEQTIVELVKTLNPQQQQQVIDFIEFLHFQAQKPEKIVEQPEEKEAISAYEVAKQWLGSVESGIGDLSYNKKYLQGVSKA</sequence>
<evidence type="ECO:0008006" key="3">
    <source>
        <dbReference type="Google" id="ProtNLM"/>
    </source>
</evidence>
<dbReference type="AlphaFoldDB" id="A0A7Z9C4J8"/>
<dbReference type="EMBL" id="CZCU02000169">
    <property type="protein sequence ID" value="VXD25705.1"/>
    <property type="molecule type" value="Genomic_DNA"/>
</dbReference>
<reference evidence="1" key="1">
    <citation type="submission" date="2019-10" db="EMBL/GenBank/DDBJ databases">
        <authorList>
            <consortium name="Genoscope - CEA"/>
            <person name="William W."/>
        </authorList>
    </citation>
    <scope>NUCLEOTIDE SEQUENCE [LARGE SCALE GENOMIC DNA]</scope>
    <source>
        <strain evidence="1">BBR_PRJEB10992</strain>
    </source>
</reference>
<name>A0A7Z9C4J8_9CYAN</name>
<comment type="caution">
    <text evidence="1">The sequence shown here is derived from an EMBL/GenBank/DDBJ whole genome shotgun (WGS) entry which is preliminary data.</text>
</comment>
<dbReference type="Proteomes" id="UP000184550">
    <property type="component" value="Unassembled WGS sequence"/>
</dbReference>
<evidence type="ECO:0000313" key="2">
    <source>
        <dbReference type="Proteomes" id="UP000184550"/>
    </source>
</evidence>
<accession>A0A7Z9C4J8</accession>
<organism evidence="1 2">
    <name type="scientific">Planktothrix serta PCC 8927</name>
    <dbReference type="NCBI Taxonomy" id="671068"/>
    <lineage>
        <taxon>Bacteria</taxon>
        <taxon>Bacillati</taxon>
        <taxon>Cyanobacteriota</taxon>
        <taxon>Cyanophyceae</taxon>
        <taxon>Oscillatoriophycideae</taxon>
        <taxon>Oscillatoriales</taxon>
        <taxon>Microcoleaceae</taxon>
        <taxon>Planktothrix</taxon>
    </lineage>
</organism>
<dbReference type="OrthoDB" id="9256236at2"/>